<dbReference type="Pfam" id="PF13450">
    <property type="entry name" value="NAD_binding_8"/>
    <property type="match status" value="1"/>
</dbReference>
<evidence type="ECO:0000256" key="2">
    <source>
        <dbReference type="ARBA" id="ARBA00022729"/>
    </source>
</evidence>
<keyword evidence="4" id="KW-0521">NADP</keyword>
<keyword evidence="6" id="KW-0812">Transmembrane</keyword>
<feature type="transmembrane region" description="Helical" evidence="6">
    <location>
        <begin position="20"/>
        <end position="39"/>
    </location>
</feature>
<proteinExistence type="predicted"/>
<dbReference type="InterPro" id="IPR036188">
    <property type="entry name" value="FAD/NAD-bd_sf"/>
</dbReference>
<evidence type="ECO:0000256" key="1">
    <source>
        <dbReference type="ARBA" id="ARBA00022630"/>
    </source>
</evidence>
<keyword evidence="1" id="KW-0285">Flavoprotein</keyword>
<keyword evidence="8" id="KW-1185">Reference proteome</keyword>
<dbReference type="PANTHER" id="PTHR46091:SF3">
    <property type="entry name" value="AMINE OXIDASE DOMAIN-CONTAINING PROTEIN"/>
    <property type="match status" value="1"/>
</dbReference>
<evidence type="ECO:0000256" key="5">
    <source>
        <dbReference type="ARBA" id="ARBA00023027"/>
    </source>
</evidence>
<dbReference type="Proteomes" id="UP001196601">
    <property type="component" value="Unassembled WGS sequence"/>
</dbReference>
<dbReference type="PANTHER" id="PTHR46091">
    <property type="entry name" value="BLR7054 PROTEIN"/>
    <property type="match status" value="1"/>
</dbReference>
<keyword evidence="6" id="KW-0472">Membrane</keyword>
<protein>
    <submittedName>
        <fullName evidence="7">NAD(P)/FAD-dependent oxidoreductase</fullName>
    </submittedName>
</protein>
<keyword evidence="3" id="KW-0274">FAD</keyword>
<reference evidence="7 8" key="1">
    <citation type="journal article" date="2021" name="Syst. Appl. Microbiol.">
        <title>Pseudomonas lalucatii sp. nov. isolated from Vallgornera, a karstic cave in Mallorca, Western Mediterranean.</title>
        <authorList>
            <person name="Busquets A."/>
            <person name="Mulet M."/>
            <person name="Gomila M."/>
            <person name="Garcia-Valdes E."/>
        </authorList>
    </citation>
    <scope>NUCLEOTIDE SEQUENCE [LARGE SCALE GENOMIC DNA]</scope>
    <source>
        <strain evidence="7 8">R1b54</strain>
    </source>
</reference>
<organism evidence="7 8">
    <name type="scientific">Pseudomonas lalucatii</name>
    <dbReference type="NCBI Taxonomy" id="1424203"/>
    <lineage>
        <taxon>Bacteria</taxon>
        <taxon>Pseudomonadati</taxon>
        <taxon>Pseudomonadota</taxon>
        <taxon>Gammaproteobacteria</taxon>
        <taxon>Pseudomonadales</taxon>
        <taxon>Pseudomonadaceae</taxon>
        <taxon>Pseudomonas</taxon>
    </lineage>
</organism>
<evidence type="ECO:0000313" key="8">
    <source>
        <dbReference type="Proteomes" id="UP001196601"/>
    </source>
</evidence>
<evidence type="ECO:0000256" key="4">
    <source>
        <dbReference type="ARBA" id="ARBA00022857"/>
    </source>
</evidence>
<dbReference type="Gene3D" id="3.50.50.60">
    <property type="entry name" value="FAD/NAD(P)-binding domain"/>
    <property type="match status" value="2"/>
</dbReference>
<keyword evidence="2" id="KW-0732">Signal</keyword>
<feature type="transmembrane region" description="Helical" evidence="6">
    <location>
        <begin position="500"/>
        <end position="520"/>
    </location>
</feature>
<sequence>MKRTGTRFRKNKALPHYDCIVIGSGIGGLCTAALLAKAGQKVCVLEQHYTAGGYTHVYQREGYEWDVGVHYIGEVHKPWSVIRRVFDAISDGQLQWAPMDAHYDHIVIGEQPFRYLAGREEFKAEIKRHFPEEGAAIDRYVELISEVSQKIPRFFAGQALPRSLGVLYNRLRRRLFPAYFFQSTRQVLEGLTENQQLIGVLTAQWGDYGLPPAQAAFMMHAMVAKHYITGGNYPVGGSVRIAETIIPVIEAAGGQVFTYAGVEQVLVEDNRAYGVRLAKDGHEITADKIVSSAGLLPTYQRLLPAEVVARHGLLDRLERVAPSASHVCLYAGFRGDAASLGLPKTNYWLYPEFDHDLSVKRFMESPGLDFPMIYISFPSAKDPDWARRYPGKATVEIVAPSFPQWFERWKGSTWNKRGDDYEGFKAQISEVLLAALYRHQPQLRGALDYCELSTPLSTEWFQWNQVGEIYGIEHTVQRFEQHWIHPQTPIRNFYLTGSDVVTAGVGGALMGGVLTAARLLGWRAFRLKRLLAGGVRPAAPQAVPAESAQLGR</sequence>
<gene>
    <name evidence="7" type="ORF">I0D00_05485</name>
</gene>
<dbReference type="RefSeq" id="WP_213638731.1">
    <property type="nucleotide sequence ID" value="NZ_JADPMV010000001.1"/>
</dbReference>
<dbReference type="InterPro" id="IPR052206">
    <property type="entry name" value="Retinol_saturase"/>
</dbReference>
<comment type="caution">
    <text evidence="7">The sequence shown here is derived from an EMBL/GenBank/DDBJ whole genome shotgun (WGS) entry which is preliminary data.</text>
</comment>
<name>A0ABS5PY20_9PSED</name>
<evidence type="ECO:0000256" key="6">
    <source>
        <dbReference type="SAM" id="Phobius"/>
    </source>
</evidence>
<keyword evidence="6" id="KW-1133">Transmembrane helix</keyword>
<keyword evidence="5" id="KW-0520">NAD</keyword>
<evidence type="ECO:0000256" key="3">
    <source>
        <dbReference type="ARBA" id="ARBA00022827"/>
    </source>
</evidence>
<accession>A0ABS5PY20</accession>
<evidence type="ECO:0000313" key="7">
    <source>
        <dbReference type="EMBL" id="MBS7661400.1"/>
    </source>
</evidence>
<dbReference type="SUPFAM" id="SSF51905">
    <property type="entry name" value="FAD/NAD(P)-binding domain"/>
    <property type="match status" value="1"/>
</dbReference>
<dbReference type="EMBL" id="JADPMV010000001">
    <property type="protein sequence ID" value="MBS7661400.1"/>
    <property type="molecule type" value="Genomic_DNA"/>
</dbReference>